<dbReference type="Gene3D" id="1.20.990.10">
    <property type="entry name" value="NADPH-cytochrome p450 Reductase, Chain A, domain 3"/>
    <property type="match status" value="1"/>
</dbReference>
<evidence type="ECO:0000256" key="7">
    <source>
        <dbReference type="ARBA" id="ARBA00022982"/>
    </source>
</evidence>
<keyword evidence="8 10" id="KW-0560">Oxidoreductase</keyword>
<dbReference type="Gene3D" id="2.40.30.10">
    <property type="entry name" value="Translation factors"/>
    <property type="match status" value="1"/>
</dbReference>
<dbReference type="GO" id="GO:0004783">
    <property type="term" value="F:sulfite reductase (NADPH) activity"/>
    <property type="evidence" value="ECO:0007669"/>
    <property type="project" value="UniProtKB-EC"/>
</dbReference>
<evidence type="ECO:0000313" key="14">
    <source>
        <dbReference type="Proteomes" id="UP001597102"/>
    </source>
</evidence>
<evidence type="ECO:0000256" key="9">
    <source>
        <dbReference type="ARBA" id="ARBA00023192"/>
    </source>
</evidence>
<keyword evidence="7 10" id="KW-0249">Electron transport</keyword>
<dbReference type="PRINTS" id="PR00371">
    <property type="entry name" value="FPNCR"/>
</dbReference>
<keyword evidence="1 10" id="KW-0813">Transport</keyword>
<dbReference type="Pfam" id="PF00175">
    <property type="entry name" value="NAD_binding_1"/>
    <property type="match status" value="1"/>
</dbReference>
<keyword evidence="3 10" id="KW-0285">Flavoprotein</keyword>
<dbReference type="PANTHER" id="PTHR19384">
    <property type="entry name" value="NITRIC OXIDE SYNTHASE-RELATED"/>
    <property type="match status" value="1"/>
</dbReference>
<dbReference type="InterPro" id="IPR001709">
    <property type="entry name" value="Flavoprot_Pyr_Nucl_cyt_Rdtase"/>
</dbReference>
<keyword evidence="9 10" id="KW-0198">Cysteine biosynthesis</keyword>
<dbReference type="InterPro" id="IPR029039">
    <property type="entry name" value="Flavoprotein-like_sf"/>
</dbReference>
<keyword evidence="4 10" id="KW-0288">FMN</keyword>
<dbReference type="PROSITE" id="PS51384">
    <property type="entry name" value="FAD_FR"/>
    <property type="match status" value="1"/>
</dbReference>
<dbReference type="CDD" id="cd06199">
    <property type="entry name" value="SiR"/>
    <property type="match status" value="1"/>
</dbReference>
<dbReference type="NCBIfam" id="TIGR01931">
    <property type="entry name" value="cysJ"/>
    <property type="match status" value="1"/>
</dbReference>
<feature type="domain" description="FAD-binding FR-type" evidence="12">
    <location>
        <begin position="237"/>
        <end position="454"/>
    </location>
</feature>
<dbReference type="InterPro" id="IPR023173">
    <property type="entry name" value="NADPH_Cyt_P450_Rdtase_alpha"/>
</dbReference>
<comment type="cofactor">
    <cofactor evidence="10">
        <name>FAD</name>
        <dbReference type="ChEBI" id="CHEBI:57692"/>
    </cofactor>
    <text evidence="10">Binds 1 FAD per subunit.</text>
</comment>
<dbReference type="InterPro" id="IPR017938">
    <property type="entry name" value="Riboflavin_synthase-like_b-brl"/>
</dbReference>
<comment type="function">
    <text evidence="10">Component of the sulfite reductase complex that catalyzes the 6-electron reduction of sulfite to sulfide. This is one of several activities required for the biosynthesis of L-cysteine from sulfate. The flavoprotein component catalyzes the electron flow from NADPH -&gt; FAD -&gt; FMN to the hemoprotein component.</text>
</comment>
<protein>
    <recommendedName>
        <fullName evidence="10">Sulfite reductase [NADPH] flavoprotein alpha-component</fullName>
        <shortName evidence="10">SiR-FP</shortName>
        <ecNumber evidence="10">1.8.1.2</ecNumber>
    </recommendedName>
</protein>
<keyword evidence="2 10" id="KW-0028">Amino-acid biosynthesis</keyword>
<evidence type="ECO:0000256" key="1">
    <source>
        <dbReference type="ARBA" id="ARBA00022448"/>
    </source>
</evidence>
<evidence type="ECO:0000313" key="13">
    <source>
        <dbReference type="EMBL" id="MFD0986135.1"/>
    </source>
</evidence>
<reference evidence="14" key="1">
    <citation type="journal article" date="2019" name="Int. J. Syst. Evol. Microbiol.">
        <title>The Global Catalogue of Microorganisms (GCM) 10K type strain sequencing project: providing services to taxonomists for standard genome sequencing and annotation.</title>
        <authorList>
            <consortium name="The Broad Institute Genomics Platform"/>
            <consortium name="The Broad Institute Genome Sequencing Center for Infectious Disease"/>
            <person name="Wu L."/>
            <person name="Ma J."/>
        </authorList>
    </citation>
    <scope>NUCLEOTIDE SEQUENCE [LARGE SCALE GENOMIC DNA]</scope>
    <source>
        <strain evidence="14">CCUG 61697</strain>
    </source>
</reference>
<sequence length="603" mass="66643">MSVFDFQKLGLTEEQWSRIKELANSLSPEQSLWLSGYFAGIDSRLREPGHPVEQALEDEASSRCVTILFGSETGNSRELASALGNALREDGHKVSMQDMAVYKPRQLKSEHEVLIVTSTHGEGDPPATALNFFEFLESKKAPELSHLRYSVLALGDSTYDQYCEAGKRLDRRLEQLGAMRLVDRVDCDVDYEDAAADWMRMVTDRLKKSNDQAYRGGGAADVLSSSNPASAAIFDQSNPFNASVIDNFVLTGRGSSKETRHVELSVEGARLEFEPGDALGMFARNDPRLVERVIGALGLAAESEVVIDGEPCRLDAALSERFELTSGTTRFINKWAELTDAEELNALRGKEQASERAAFLEQNHIIDIVSRFPATGVDPDDFVAGLRRMRPRLYSIASSPAFAPDEVHLTVATVRYPLNGDERTGIATGHVAGLCETEAVLPVYIQPNPRFRLAPDDVPILMVGAGTGVAPFRAFMQEREARGSSGRSWLVFGERNFHTDFLYQTEWQQWLADGTLSQMDVAFSRDQSAKAYVQHRLAERSRDVLDWLEDGATLYVCGGRNLAPAIHATLTDILKQEGGHSDVSAAEYLGAMQSDGRYQIDVY</sequence>
<keyword evidence="14" id="KW-1185">Reference proteome</keyword>
<dbReference type="PROSITE" id="PS50902">
    <property type="entry name" value="FLAVODOXIN_LIKE"/>
    <property type="match status" value="1"/>
</dbReference>
<evidence type="ECO:0000256" key="2">
    <source>
        <dbReference type="ARBA" id="ARBA00022605"/>
    </source>
</evidence>
<evidence type="ECO:0000256" key="3">
    <source>
        <dbReference type="ARBA" id="ARBA00022630"/>
    </source>
</evidence>
<dbReference type="InterPro" id="IPR017927">
    <property type="entry name" value="FAD-bd_FR_type"/>
</dbReference>
<evidence type="ECO:0000259" key="11">
    <source>
        <dbReference type="PROSITE" id="PS50902"/>
    </source>
</evidence>
<comment type="subunit">
    <text evidence="10">Alpha(8)-beta(8). The alpha component is a flavoprotein, the beta component is a hemoprotein.</text>
</comment>
<gene>
    <name evidence="13" type="ORF">ACFQ2F_03365</name>
</gene>
<dbReference type="InterPro" id="IPR039261">
    <property type="entry name" value="FNR_nucleotide-bd"/>
</dbReference>
<evidence type="ECO:0000256" key="4">
    <source>
        <dbReference type="ARBA" id="ARBA00022643"/>
    </source>
</evidence>
<keyword evidence="5 10" id="KW-0274">FAD</keyword>
<dbReference type="Pfam" id="PF00258">
    <property type="entry name" value="Flavodoxin_1"/>
    <property type="match status" value="1"/>
</dbReference>
<dbReference type="Proteomes" id="UP001597102">
    <property type="component" value="Unassembled WGS sequence"/>
</dbReference>
<dbReference type="PANTHER" id="PTHR19384:SF128">
    <property type="entry name" value="NADPH OXIDOREDUCTASE A"/>
    <property type="match status" value="1"/>
</dbReference>
<dbReference type="Gene3D" id="3.40.50.360">
    <property type="match status" value="1"/>
</dbReference>
<dbReference type="InterPro" id="IPR001094">
    <property type="entry name" value="Flavdoxin-like"/>
</dbReference>
<dbReference type="PIRSF" id="PIRSF000207">
    <property type="entry name" value="SiR-FP_CysJ"/>
    <property type="match status" value="1"/>
</dbReference>
<dbReference type="SUPFAM" id="SSF52218">
    <property type="entry name" value="Flavoproteins"/>
    <property type="match status" value="1"/>
</dbReference>
<dbReference type="EMBL" id="JBHTJO010000001">
    <property type="protein sequence ID" value="MFD0986135.1"/>
    <property type="molecule type" value="Genomic_DNA"/>
</dbReference>
<evidence type="ECO:0000256" key="5">
    <source>
        <dbReference type="ARBA" id="ARBA00022827"/>
    </source>
</evidence>
<dbReference type="PRINTS" id="PR00369">
    <property type="entry name" value="FLAVODOXIN"/>
</dbReference>
<comment type="catalytic activity">
    <reaction evidence="10">
        <text>hydrogen sulfide + 3 NADP(+) + 3 H2O = sulfite + 3 NADPH + 4 H(+)</text>
        <dbReference type="Rhea" id="RHEA:13801"/>
        <dbReference type="ChEBI" id="CHEBI:15377"/>
        <dbReference type="ChEBI" id="CHEBI:15378"/>
        <dbReference type="ChEBI" id="CHEBI:17359"/>
        <dbReference type="ChEBI" id="CHEBI:29919"/>
        <dbReference type="ChEBI" id="CHEBI:57783"/>
        <dbReference type="ChEBI" id="CHEBI:58349"/>
        <dbReference type="EC" id="1.8.1.2"/>
    </reaction>
</comment>
<comment type="caution">
    <text evidence="13">The sequence shown here is derived from an EMBL/GenBank/DDBJ whole genome shotgun (WGS) entry which is preliminary data.</text>
</comment>
<dbReference type="SUPFAM" id="SSF63380">
    <property type="entry name" value="Riboflavin synthase domain-like"/>
    <property type="match status" value="1"/>
</dbReference>
<comment type="cofactor">
    <cofactor evidence="10">
        <name>FMN</name>
        <dbReference type="ChEBI" id="CHEBI:58210"/>
    </cofactor>
    <text evidence="10">Binds 1 FMN per subunit.</text>
</comment>
<keyword evidence="6 10" id="KW-0521">NADP</keyword>
<dbReference type="RefSeq" id="WP_379085691.1">
    <property type="nucleotide sequence ID" value="NZ_JBHTJO010000001.1"/>
</dbReference>
<dbReference type="InterPro" id="IPR001433">
    <property type="entry name" value="OxRdtase_FAD/NAD-bd"/>
</dbReference>
<feature type="domain" description="Flavodoxin-like" evidence="11">
    <location>
        <begin position="65"/>
        <end position="203"/>
    </location>
</feature>
<evidence type="ECO:0000259" key="12">
    <source>
        <dbReference type="PROSITE" id="PS51384"/>
    </source>
</evidence>
<dbReference type="EC" id="1.8.1.2" evidence="10"/>
<dbReference type="Pfam" id="PF00667">
    <property type="entry name" value="FAD_binding_1"/>
    <property type="match status" value="1"/>
</dbReference>
<proteinExistence type="predicted"/>
<comment type="pathway">
    <text evidence="10">Sulfur metabolism; hydrogen sulfide biosynthesis; hydrogen sulfide from sulfite (NADPH route): step 1/1.</text>
</comment>
<dbReference type="SUPFAM" id="SSF52343">
    <property type="entry name" value="Ferredoxin reductase-like, C-terminal NADP-linked domain"/>
    <property type="match status" value="1"/>
</dbReference>
<dbReference type="InterPro" id="IPR003097">
    <property type="entry name" value="CysJ-like_FAD-binding"/>
</dbReference>
<dbReference type="InterPro" id="IPR010199">
    <property type="entry name" value="CysJ"/>
</dbReference>
<dbReference type="Gene3D" id="3.40.50.80">
    <property type="entry name" value="Nucleotide-binding domain of ferredoxin-NADP reductase (FNR) module"/>
    <property type="match status" value="1"/>
</dbReference>
<name>A0ABW3J8C3_9HYPH</name>
<evidence type="ECO:0000256" key="10">
    <source>
        <dbReference type="PIRNR" id="PIRNR000207"/>
    </source>
</evidence>
<dbReference type="InterPro" id="IPR008254">
    <property type="entry name" value="Flavodoxin/NO_synth"/>
</dbReference>
<evidence type="ECO:0000256" key="8">
    <source>
        <dbReference type="ARBA" id="ARBA00023002"/>
    </source>
</evidence>
<evidence type="ECO:0000256" key="6">
    <source>
        <dbReference type="ARBA" id="ARBA00022857"/>
    </source>
</evidence>
<organism evidence="13 14">
    <name type="scientific">Methyloligella solikamskensis</name>
    <dbReference type="NCBI Taxonomy" id="1177756"/>
    <lineage>
        <taxon>Bacteria</taxon>
        <taxon>Pseudomonadati</taxon>
        <taxon>Pseudomonadota</taxon>
        <taxon>Alphaproteobacteria</taxon>
        <taxon>Hyphomicrobiales</taxon>
        <taxon>Hyphomicrobiaceae</taxon>
        <taxon>Methyloligella</taxon>
    </lineage>
</organism>
<accession>A0ABW3J8C3</accession>